<evidence type="ECO:0000313" key="1">
    <source>
        <dbReference type="EMBL" id="ARF55821.1"/>
    </source>
</evidence>
<dbReference type="EMBL" id="CP020569">
    <property type="protein sequence ID" value="ARF55821.1"/>
    <property type="molecule type" value="Genomic_DNA"/>
</dbReference>
<reference evidence="1 2" key="1">
    <citation type="submission" date="2017-04" db="EMBL/GenBank/DDBJ databases">
        <title>Complete Genome Sequence of Streptomyces gilvosporeus F607, a Capable Producer of Natamycin.</title>
        <authorList>
            <person name="Zong G."/>
            <person name="Zhong C."/>
            <person name="Fu J."/>
            <person name="Qin R."/>
            <person name="Cao G."/>
        </authorList>
    </citation>
    <scope>NUCLEOTIDE SEQUENCE [LARGE SCALE GENOMIC DNA]</scope>
    <source>
        <strain evidence="1 2">F607</strain>
    </source>
</reference>
<name>A0A1V0TSE9_9ACTN</name>
<protein>
    <submittedName>
        <fullName evidence="1">Uncharacterized protein</fullName>
    </submittedName>
</protein>
<dbReference type="OrthoDB" id="4243889at2"/>
<accession>A0A1V0TSE9</accession>
<gene>
    <name evidence="1" type="ORF">B1H19_17995</name>
</gene>
<dbReference type="AlphaFoldDB" id="A0A1V0TSE9"/>
<keyword evidence="2" id="KW-1185">Reference proteome</keyword>
<dbReference type="KEGG" id="sgv:B1H19_17995"/>
<evidence type="ECO:0000313" key="2">
    <source>
        <dbReference type="Proteomes" id="UP000192726"/>
    </source>
</evidence>
<sequence>MSAGMRSRLCDWTKEMWGRHIRFRKLYRQLDQMRVDLRARTAWLDELSEEELAEMLCGLSDCIDALQEACSEAPDRSEGTQ</sequence>
<proteinExistence type="predicted"/>
<dbReference type="Proteomes" id="UP000192726">
    <property type="component" value="Chromosome"/>
</dbReference>
<organism evidence="1 2">
    <name type="scientific">Streptomyces gilvosporeus</name>
    <dbReference type="NCBI Taxonomy" id="553510"/>
    <lineage>
        <taxon>Bacteria</taxon>
        <taxon>Bacillati</taxon>
        <taxon>Actinomycetota</taxon>
        <taxon>Actinomycetes</taxon>
        <taxon>Kitasatosporales</taxon>
        <taxon>Streptomycetaceae</taxon>
        <taxon>Streptomyces</taxon>
    </lineage>
</organism>
<dbReference type="STRING" id="553510.B1H19_17995"/>